<dbReference type="Proteomes" id="UP000526302">
    <property type="component" value="Unassembled WGS sequence"/>
</dbReference>
<accession>A0A7K4C018</accession>
<dbReference type="Pfam" id="PF01873">
    <property type="entry name" value="eIF-5_eIF-2B"/>
    <property type="match status" value="1"/>
</dbReference>
<keyword evidence="3" id="KW-0648">Protein biosynthesis</keyword>
<evidence type="ECO:0000313" key="6">
    <source>
        <dbReference type="Proteomes" id="UP000526302"/>
    </source>
</evidence>
<dbReference type="NCBIfam" id="NF003067">
    <property type="entry name" value="PRK03988.1"/>
    <property type="match status" value="1"/>
</dbReference>
<dbReference type="SUPFAM" id="SSF100966">
    <property type="entry name" value="Translation initiation factor 2 beta, aIF2beta, N-terminal domain"/>
    <property type="match status" value="1"/>
</dbReference>
<sequence>MNQSYEEMLNRAYLSIPKKAQTHERFEIPRAESMIQGNKTIVRGINELIKTMRREKKHFLKYLMKETALPLSEGNNQIIINGKVGAIQLNRLIENYFKQYILCHECGKPDTNLTTQGGVQTIKCEACGAIKPVSM</sequence>
<dbReference type="InterPro" id="IPR016190">
    <property type="entry name" value="Transl_init_fac_IF2/IF5_Zn-bd"/>
</dbReference>
<dbReference type="InterPro" id="IPR016189">
    <property type="entry name" value="Transl_init_fac_IF2/IF5_N"/>
</dbReference>
<dbReference type="InterPro" id="IPR045196">
    <property type="entry name" value="IF2/IF5"/>
</dbReference>
<dbReference type="SMART" id="SM00653">
    <property type="entry name" value="eIF2B_5"/>
    <property type="match status" value="1"/>
</dbReference>
<protein>
    <submittedName>
        <fullName evidence="5">Translation initiation factor IF-2 subunit beta</fullName>
    </submittedName>
</protein>
<dbReference type="SUPFAM" id="SSF75689">
    <property type="entry name" value="Zinc-binding domain of translation initiation factor 2 beta"/>
    <property type="match status" value="1"/>
</dbReference>
<gene>
    <name evidence="5" type="ORF">GX950_03215</name>
</gene>
<comment type="similarity">
    <text evidence="1">Belongs to the eIF-2-beta/eIF-5 family.</text>
</comment>
<evidence type="ECO:0000256" key="2">
    <source>
        <dbReference type="ARBA" id="ARBA00022540"/>
    </source>
</evidence>
<evidence type="ECO:0000313" key="5">
    <source>
        <dbReference type="EMBL" id="NMA44792.1"/>
    </source>
</evidence>
<dbReference type="PANTHER" id="PTHR23001:SF3">
    <property type="entry name" value="EUKARYOTIC TRANSLATION INITIATION FACTOR 2 SUBUNIT 2"/>
    <property type="match status" value="1"/>
</dbReference>
<dbReference type="AlphaFoldDB" id="A0A7K4C018"/>
<dbReference type="PANTHER" id="PTHR23001">
    <property type="entry name" value="EUKARYOTIC TRANSLATION INITIATION FACTOR"/>
    <property type="match status" value="1"/>
</dbReference>
<proteinExistence type="inferred from homology"/>
<organism evidence="5 6">
    <name type="scientific">Candidatus Iainarchaeum sp</name>
    <dbReference type="NCBI Taxonomy" id="3101447"/>
    <lineage>
        <taxon>Archaea</taxon>
        <taxon>Candidatus Iainarchaeota</taxon>
        <taxon>Candidatus Iainarchaeia</taxon>
        <taxon>Candidatus Iainarchaeales</taxon>
        <taxon>Candidatus Iainarchaeaceae</taxon>
        <taxon>Candidatus Iainarchaeum</taxon>
    </lineage>
</organism>
<feature type="domain" description="Translation initiation factor IF2/IF5" evidence="4">
    <location>
        <begin position="23"/>
        <end position="130"/>
    </location>
</feature>
<reference evidence="5 6" key="1">
    <citation type="journal article" date="2020" name="Biotechnol. Biofuels">
        <title>New insights from the biogas microbiome by comprehensive genome-resolved metagenomics of nearly 1600 species originating from multiple anaerobic digesters.</title>
        <authorList>
            <person name="Campanaro S."/>
            <person name="Treu L."/>
            <person name="Rodriguez-R L.M."/>
            <person name="Kovalovszki A."/>
            <person name="Ziels R.M."/>
            <person name="Maus I."/>
            <person name="Zhu X."/>
            <person name="Kougias P.G."/>
            <person name="Basile A."/>
            <person name="Luo G."/>
            <person name="Schluter A."/>
            <person name="Konstantinidis K.T."/>
            <person name="Angelidaki I."/>
        </authorList>
    </citation>
    <scope>NUCLEOTIDE SEQUENCE [LARGE SCALE GENOMIC DNA]</scope>
    <source>
        <strain evidence="5">AS22ysBPME_79</strain>
    </source>
</reference>
<evidence type="ECO:0000256" key="1">
    <source>
        <dbReference type="ARBA" id="ARBA00010397"/>
    </source>
</evidence>
<evidence type="ECO:0000259" key="4">
    <source>
        <dbReference type="SMART" id="SM00653"/>
    </source>
</evidence>
<dbReference type="InterPro" id="IPR002735">
    <property type="entry name" value="Transl_init_fac_IF2/IF5_dom"/>
</dbReference>
<name>A0A7K4C018_9ARCH</name>
<dbReference type="EMBL" id="JAAZKV010000023">
    <property type="protein sequence ID" value="NMA44792.1"/>
    <property type="molecule type" value="Genomic_DNA"/>
</dbReference>
<keyword evidence="2 5" id="KW-0396">Initiation factor</keyword>
<comment type="caution">
    <text evidence="5">The sequence shown here is derived from an EMBL/GenBank/DDBJ whole genome shotgun (WGS) entry which is preliminary data.</text>
</comment>
<evidence type="ECO:0000256" key="3">
    <source>
        <dbReference type="ARBA" id="ARBA00022917"/>
    </source>
</evidence>
<dbReference type="GO" id="GO:0003743">
    <property type="term" value="F:translation initiation factor activity"/>
    <property type="evidence" value="ECO:0007669"/>
    <property type="project" value="UniProtKB-KW"/>
</dbReference>
<dbReference type="Gene3D" id="3.30.30.170">
    <property type="match status" value="1"/>
</dbReference>